<geneLocation type="mitochondrion" evidence="19"/>
<dbReference type="GO" id="GO:0008137">
    <property type="term" value="F:NADH dehydrogenase (ubiquinone) activity"/>
    <property type="evidence" value="ECO:0007669"/>
    <property type="project" value="UniProtKB-UniRule"/>
</dbReference>
<evidence type="ECO:0000256" key="7">
    <source>
        <dbReference type="ARBA" id="ARBA00022692"/>
    </source>
</evidence>
<evidence type="ECO:0000256" key="13">
    <source>
        <dbReference type="ARBA" id="ARBA00023128"/>
    </source>
</evidence>
<feature type="transmembrane region" description="Helical" evidence="16">
    <location>
        <begin position="187"/>
        <end position="208"/>
    </location>
</feature>
<keyword evidence="11 16" id="KW-0520">NAD</keyword>
<keyword evidence="6 16" id="KW-0679">Respiratory chain</keyword>
<organism evidence="19">
    <name type="scientific">Branchiostoma belcheri</name>
    <name type="common">Amphioxus</name>
    <dbReference type="NCBI Taxonomy" id="7741"/>
    <lineage>
        <taxon>Eukaryota</taxon>
        <taxon>Metazoa</taxon>
        <taxon>Chordata</taxon>
        <taxon>Cephalochordata</taxon>
        <taxon>Leptocardii</taxon>
        <taxon>Amphioxiformes</taxon>
        <taxon>Branchiostomatidae</taxon>
        <taxon>Branchiostoma</taxon>
    </lineage>
</organism>
<protein>
    <recommendedName>
        <fullName evidence="4 16">NADH-ubiquinone oxidoreductase chain 4</fullName>
        <ecNumber evidence="3 16">7.1.1.2</ecNumber>
    </recommendedName>
</protein>
<dbReference type="NCBIfam" id="TIGR01972">
    <property type="entry name" value="NDH_I_M"/>
    <property type="match status" value="1"/>
</dbReference>
<feature type="transmembrane region" description="Helical" evidence="16">
    <location>
        <begin position="310"/>
        <end position="331"/>
    </location>
</feature>
<keyword evidence="12 16" id="KW-0830">Ubiquinone</keyword>
<feature type="transmembrane region" description="Helical" evidence="16">
    <location>
        <begin position="89"/>
        <end position="110"/>
    </location>
</feature>
<dbReference type="InterPro" id="IPR000260">
    <property type="entry name" value="NADH4_N"/>
</dbReference>
<feature type="transmembrane region" description="Helical" evidence="16">
    <location>
        <begin position="6"/>
        <end position="24"/>
    </location>
</feature>
<dbReference type="InterPro" id="IPR001750">
    <property type="entry name" value="ND/Mrp_TM"/>
</dbReference>
<keyword evidence="5 16" id="KW-0813">Transport</keyword>
<feature type="domain" description="NADH:ubiquinone oxidoreductase chain 4 N-terminal" evidence="18">
    <location>
        <begin position="1"/>
        <end position="108"/>
    </location>
</feature>
<dbReference type="GO" id="GO:0003954">
    <property type="term" value="F:NADH dehydrogenase activity"/>
    <property type="evidence" value="ECO:0007669"/>
    <property type="project" value="TreeGrafter"/>
</dbReference>
<keyword evidence="8" id="KW-1278">Translocase</keyword>
<feature type="transmembrane region" description="Helical" evidence="16">
    <location>
        <begin position="385"/>
        <end position="410"/>
    </location>
</feature>
<dbReference type="InterPro" id="IPR003918">
    <property type="entry name" value="NADH_UbQ_OxRdtase"/>
</dbReference>
<evidence type="ECO:0000256" key="8">
    <source>
        <dbReference type="ARBA" id="ARBA00022967"/>
    </source>
</evidence>
<dbReference type="AlphaFoldDB" id="C6L2L7"/>
<evidence type="ECO:0000313" key="19">
    <source>
        <dbReference type="EMBL" id="BAH86076.1"/>
    </source>
</evidence>
<feature type="domain" description="NADH:quinone oxidoreductase/Mrp antiporter transmembrane" evidence="17">
    <location>
        <begin position="111"/>
        <end position="399"/>
    </location>
</feature>
<feature type="transmembrane region" description="Helical" evidence="16">
    <location>
        <begin position="431"/>
        <end position="450"/>
    </location>
</feature>
<evidence type="ECO:0000256" key="16">
    <source>
        <dbReference type="RuleBase" id="RU003297"/>
    </source>
</evidence>
<feature type="transmembrane region" description="Helical" evidence="16">
    <location>
        <begin position="148"/>
        <end position="167"/>
    </location>
</feature>
<dbReference type="InterPro" id="IPR010227">
    <property type="entry name" value="NADH_Q_OxRdtase_chainM/4"/>
</dbReference>
<name>C6L2L7_BRABE</name>
<comment type="subcellular location">
    <subcellularLocation>
        <location evidence="1 16">Mitochondrion membrane</location>
        <topology evidence="1 16">Multi-pass membrane protein</topology>
    </subcellularLocation>
</comment>
<keyword evidence="9 16" id="KW-0249">Electron transport</keyword>
<accession>C6L2L7</accession>
<evidence type="ECO:0000256" key="6">
    <source>
        <dbReference type="ARBA" id="ARBA00022660"/>
    </source>
</evidence>
<gene>
    <name evidence="19" type="primary">ND4</name>
</gene>
<evidence type="ECO:0000256" key="15">
    <source>
        <dbReference type="ARBA" id="ARBA00049551"/>
    </source>
</evidence>
<proteinExistence type="inferred from homology"/>
<dbReference type="EC" id="7.1.1.2" evidence="3 16"/>
<keyword evidence="10 16" id="KW-1133">Transmembrane helix</keyword>
<comment type="function">
    <text evidence="16">Core subunit of the mitochondrial membrane respiratory chain NADH dehydrogenase (Complex I) which catalyzes electron transfer from NADH through the respiratory chain, using ubiquinone as an electron acceptor. Essential for the catalytic activity and assembly of complex I.</text>
</comment>
<reference evidence="19" key="1">
    <citation type="submission" date="2009-01" db="EMBL/GenBank/DDBJ databases">
        <title>Branchiostoma mitochondrial DNA, complete genome.</title>
        <authorList>
            <person name="Takada Y."/>
            <person name="Imai T."/>
        </authorList>
    </citation>
    <scope>NUCLEOTIDE SEQUENCE</scope>
    <source>
        <strain evidence="19">Bb-T01</strain>
    </source>
</reference>
<keyword evidence="7 16" id="KW-0812">Transmembrane</keyword>
<feature type="transmembrane region" description="Helical" evidence="16">
    <location>
        <begin position="116"/>
        <end position="136"/>
    </location>
</feature>
<evidence type="ECO:0000259" key="18">
    <source>
        <dbReference type="Pfam" id="PF01059"/>
    </source>
</evidence>
<comment type="catalytic activity">
    <reaction evidence="15 16">
        <text>a ubiquinone + NADH + 5 H(+)(in) = a ubiquinol + NAD(+) + 4 H(+)(out)</text>
        <dbReference type="Rhea" id="RHEA:29091"/>
        <dbReference type="Rhea" id="RHEA-COMP:9565"/>
        <dbReference type="Rhea" id="RHEA-COMP:9566"/>
        <dbReference type="ChEBI" id="CHEBI:15378"/>
        <dbReference type="ChEBI" id="CHEBI:16389"/>
        <dbReference type="ChEBI" id="CHEBI:17976"/>
        <dbReference type="ChEBI" id="CHEBI:57540"/>
        <dbReference type="ChEBI" id="CHEBI:57945"/>
        <dbReference type="EC" id="7.1.1.2"/>
    </reaction>
</comment>
<feature type="transmembrane region" description="Helical" evidence="16">
    <location>
        <begin position="247"/>
        <end position="270"/>
    </location>
</feature>
<dbReference type="GO" id="GO:0048039">
    <property type="term" value="F:ubiquinone binding"/>
    <property type="evidence" value="ECO:0007669"/>
    <property type="project" value="TreeGrafter"/>
</dbReference>
<evidence type="ECO:0000256" key="11">
    <source>
        <dbReference type="ARBA" id="ARBA00023027"/>
    </source>
</evidence>
<evidence type="ECO:0000256" key="2">
    <source>
        <dbReference type="ARBA" id="ARBA00009025"/>
    </source>
</evidence>
<evidence type="ECO:0000256" key="5">
    <source>
        <dbReference type="ARBA" id="ARBA00022448"/>
    </source>
</evidence>
<evidence type="ECO:0000256" key="3">
    <source>
        <dbReference type="ARBA" id="ARBA00012944"/>
    </source>
</evidence>
<dbReference type="Pfam" id="PF00361">
    <property type="entry name" value="Proton_antipo_M"/>
    <property type="match status" value="1"/>
</dbReference>
<dbReference type="PANTHER" id="PTHR43507:SF20">
    <property type="entry name" value="NADH-UBIQUINONE OXIDOREDUCTASE CHAIN 4"/>
    <property type="match status" value="1"/>
</dbReference>
<dbReference type="PRINTS" id="PR01437">
    <property type="entry name" value="NUOXDRDTASE4"/>
</dbReference>
<feature type="transmembrane region" description="Helical" evidence="16">
    <location>
        <begin position="31"/>
        <end position="53"/>
    </location>
</feature>
<evidence type="ECO:0000256" key="10">
    <source>
        <dbReference type="ARBA" id="ARBA00022989"/>
    </source>
</evidence>
<feature type="transmembrane region" description="Helical" evidence="16">
    <location>
        <begin position="282"/>
        <end position="304"/>
    </location>
</feature>
<evidence type="ECO:0000256" key="1">
    <source>
        <dbReference type="ARBA" id="ARBA00004225"/>
    </source>
</evidence>
<sequence length="452" mass="49954">MYHLILGYVGLVLSVCICYQKNVWRIAQLGSLLMIVPVLNLLNLNMFISGISGALTSDFMSVALVILSVWLLPLMLIASQQHMAKDTGLYQRIFIICQVILTSALVLAFLASDLLLFYIAFESTLLPTLMLITRWGAQKERYQAGTYFMFYTMVGSLPLLICLVGQYKMMGSLSLDLVLGGTYKGEYFTNLWWLGCILAFLVKLPLYGGHLWLPKAHVEAPIAGSMVLAGVLLKLGGYGLMRISYAWGASALLSGEVVFALALWGMVVMGAICLRQTDLKSLIAYSSVGHMALVVGGIMTGTTWGYNGAMILMIAHGLVSSCLFSLANYWYERSHSRNLLGSRGMIILFPLMGVGWFIASLMNLALPPTINLFGELVAMVAVYNWSMFSVIFMGVGAVLTAAYSLYMFGMSQWGEVLENYKNLHVMTSREYLLLMMHLVPAAYLIFNLGLMF</sequence>
<feature type="transmembrane region" description="Helical" evidence="16">
    <location>
        <begin position="59"/>
        <end position="77"/>
    </location>
</feature>
<dbReference type="EMBL" id="AB478554">
    <property type="protein sequence ID" value="BAH86076.1"/>
    <property type="molecule type" value="Genomic_DNA"/>
</dbReference>
<evidence type="ECO:0000256" key="14">
    <source>
        <dbReference type="ARBA" id="ARBA00023136"/>
    </source>
</evidence>
<evidence type="ECO:0000256" key="9">
    <source>
        <dbReference type="ARBA" id="ARBA00022982"/>
    </source>
</evidence>
<dbReference type="GO" id="GO:0042773">
    <property type="term" value="P:ATP synthesis coupled electron transport"/>
    <property type="evidence" value="ECO:0007669"/>
    <property type="project" value="InterPro"/>
</dbReference>
<keyword evidence="14 16" id="KW-0472">Membrane</keyword>
<dbReference type="GO" id="GO:0015990">
    <property type="term" value="P:electron transport coupled proton transport"/>
    <property type="evidence" value="ECO:0007669"/>
    <property type="project" value="TreeGrafter"/>
</dbReference>
<feature type="transmembrane region" description="Helical" evidence="16">
    <location>
        <begin position="343"/>
        <end position="365"/>
    </location>
</feature>
<evidence type="ECO:0000256" key="12">
    <source>
        <dbReference type="ARBA" id="ARBA00023075"/>
    </source>
</evidence>
<dbReference type="PANTHER" id="PTHR43507">
    <property type="entry name" value="NADH-UBIQUINONE OXIDOREDUCTASE CHAIN 4"/>
    <property type="match status" value="1"/>
</dbReference>
<comment type="similarity">
    <text evidence="2 16">Belongs to the complex I subunit 4 family.</text>
</comment>
<dbReference type="GO" id="GO:0031966">
    <property type="term" value="C:mitochondrial membrane"/>
    <property type="evidence" value="ECO:0007669"/>
    <property type="project" value="UniProtKB-SubCell"/>
</dbReference>
<evidence type="ECO:0000256" key="4">
    <source>
        <dbReference type="ARBA" id="ARBA00021006"/>
    </source>
</evidence>
<feature type="transmembrane region" description="Helical" evidence="16">
    <location>
        <begin position="220"/>
        <end position="241"/>
    </location>
</feature>
<evidence type="ECO:0000259" key="17">
    <source>
        <dbReference type="Pfam" id="PF00361"/>
    </source>
</evidence>
<keyword evidence="13 16" id="KW-0496">Mitochondrion</keyword>
<dbReference type="Pfam" id="PF01059">
    <property type="entry name" value="Oxidored_q5_N"/>
    <property type="match status" value="1"/>
</dbReference>